<dbReference type="Proteomes" id="UP000053864">
    <property type="component" value="Unassembled WGS sequence"/>
</dbReference>
<dbReference type="AlphaFoldDB" id="W2JXY7"/>
<organism evidence="2 4">
    <name type="scientific">Phytophthora nicotianae</name>
    <name type="common">Potato buckeye rot agent</name>
    <name type="synonym">Phytophthora parasitica</name>
    <dbReference type="NCBI Taxonomy" id="4792"/>
    <lineage>
        <taxon>Eukaryota</taxon>
        <taxon>Sar</taxon>
        <taxon>Stramenopiles</taxon>
        <taxon>Oomycota</taxon>
        <taxon>Peronosporomycetes</taxon>
        <taxon>Peronosporales</taxon>
        <taxon>Peronosporaceae</taxon>
        <taxon>Phytophthora</taxon>
    </lineage>
</organism>
<evidence type="ECO:0000256" key="1">
    <source>
        <dbReference type="SAM" id="MobiDB-lite"/>
    </source>
</evidence>
<proteinExistence type="predicted"/>
<evidence type="ECO:0000313" key="4">
    <source>
        <dbReference type="Proteomes" id="UP000053864"/>
    </source>
</evidence>
<feature type="region of interest" description="Disordered" evidence="1">
    <location>
        <begin position="1"/>
        <end position="25"/>
    </location>
</feature>
<sequence>MRTQPRSSTPSVASQRSLSSSTQGVKSVVVTLLETLKARQHGALPRMIRGHSFNQCCPY</sequence>
<protein>
    <submittedName>
        <fullName evidence="2">Uncharacterized protein</fullName>
    </submittedName>
</protein>
<reference evidence="3" key="1">
    <citation type="submission" date="2013-11" db="EMBL/GenBank/DDBJ databases">
        <title>The Genome Sequence of Phytophthora parasitica CHvinca01.</title>
        <authorList>
            <consortium name="The Broad Institute Genomics Platform"/>
            <person name="Russ C."/>
            <person name="Tyler B."/>
            <person name="Panabieres F."/>
            <person name="Shan W."/>
            <person name="Tripathy S."/>
            <person name="Grunwald N."/>
            <person name="Machado M."/>
            <person name="Johnson C.S."/>
            <person name="Arredondo F."/>
            <person name="Hong C."/>
            <person name="Coffey M."/>
            <person name="Young S.K."/>
            <person name="Zeng Q."/>
            <person name="Gargeya S."/>
            <person name="Fitzgerald M."/>
            <person name="Abouelleil A."/>
            <person name="Alvarado L."/>
            <person name="Chapman S.B."/>
            <person name="Gainer-Dewar J."/>
            <person name="Goldberg J."/>
            <person name="Griggs A."/>
            <person name="Gujja S."/>
            <person name="Hansen M."/>
            <person name="Howarth C."/>
            <person name="Imamovic A."/>
            <person name="Ireland A."/>
            <person name="Larimer J."/>
            <person name="McCowan C."/>
            <person name="Murphy C."/>
            <person name="Pearson M."/>
            <person name="Poon T.W."/>
            <person name="Priest M."/>
            <person name="Roberts A."/>
            <person name="Saif S."/>
            <person name="Shea T."/>
            <person name="Sykes S."/>
            <person name="Wortman J."/>
            <person name="Nusbaum C."/>
            <person name="Birren B."/>
        </authorList>
    </citation>
    <scope>NUCLEOTIDE SEQUENCE [LARGE SCALE GENOMIC DNA]</scope>
    <source>
        <strain evidence="3">CHvinca01</strain>
    </source>
</reference>
<dbReference type="EMBL" id="KI677165">
    <property type="protein sequence ID" value="ETM03580.1"/>
    <property type="molecule type" value="Genomic_DNA"/>
</dbReference>
<dbReference type="EMBL" id="KI670351">
    <property type="protein sequence ID" value="ETL50538.1"/>
    <property type="molecule type" value="Genomic_DNA"/>
</dbReference>
<evidence type="ECO:0000313" key="3">
    <source>
        <dbReference type="EMBL" id="ETM03580.1"/>
    </source>
</evidence>
<gene>
    <name evidence="2" type="ORF">L916_00236</name>
    <name evidence="3" type="ORF">L917_00219</name>
</gene>
<accession>W2JXY7</accession>
<name>W2JXY7_PHYNI</name>
<reference evidence="2 4" key="2">
    <citation type="submission" date="2013-11" db="EMBL/GenBank/DDBJ databases">
        <title>The Genome Sequence of Phytophthora parasitica CJ05E6.</title>
        <authorList>
            <consortium name="The Broad Institute Genomics Platform"/>
            <person name="Russ C."/>
            <person name="Tyler B."/>
            <person name="Panabieres F."/>
            <person name="Shan W."/>
            <person name="Tripathy S."/>
            <person name="Grunwald N."/>
            <person name="Machado M."/>
            <person name="Johnson C.S."/>
            <person name="Arredondo F."/>
            <person name="Hong C."/>
            <person name="Coffey M."/>
            <person name="Young S.K."/>
            <person name="Zeng Q."/>
            <person name="Gargeya S."/>
            <person name="Fitzgerald M."/>
            <person name="Abouelleil A."/>
            <person name="Alvarado L."/>
            <person name="Chapman S.B."/>
            <person name="Gainer-Dewar J."/>
            <person name="Goldberg J."/>
            <person name="Griggs A."/>
            <person name="Gujja S."/>
            <person name="Hansen M."/>
            <person name="Howarth C."/>
            <person name="Imamovic A."/>
            <person name="Ireland A."/>
            <person name="Larimer J."/>
            <person name="McCowan C."/>
            <person name="Murphy C."/>
            <person name="Pearson M."/>
            <person name="Poon T.W."/>
            <person name="Priest M."/>
            <person name="Roberts A."/>
            <person name="Saif S."/>
            <person name="Shea T."/>
            <person name="Sykes S."/>
            <person name="Wortman J."/>
            <person name="Nusbaum C."/>
            <person name="Birren B."/>
        </authorList>
    </citation>
    <scope>NUCLEOTIDE SEQUENCE [LARGE SCALE GENOMIC DNA]</scope>
    <source>
        <strain evidence="2 4">CJ05E6</strain>
    </source>
</reference>
<evidence type="ECO:0000313" key="2">
    <source>
        <dbReference type="EMBL" id="ETL50538.1"/>
    </source>
</evidence>
<dbReference type="Proteomes" id="UP000054423">
    <property type="component" value="Unassembled WGS sequence"/>
</dbReference>